<feature type="region of interest" description="Disordered" evidence="1">
    <location>
        <begin position="238"/>
        <end position="257"/>
    </location>
</feature>
<feature type="domain" description="Cyclin N-terminal" evidence="2">
    <location>
        <begin position="120"/>
        <end position="211"/>
    </location>
</feature>
<evidence type="ECO:0000259" key="2">
    <source>
        <dbReference type="Pfam" id="PF00134"/>
    </source>
</evidence>
<dbReference type="PANTHER" id="PTHR15615">
    <property type="match status" value="1"/>
</dbReference>
<dbReference type="PANTHER" id="PTHR15615:SF27">
    <property type="entry name" value="PHO85 CYCLIN CLG1"/>
    <property type="match status" value="1"/>
</dbReference>
<dbReference type="OrthoDB" id="244495at2759"/>
<dbReference type="InterPro" id="IPR013922">
    <property type="entry name" value="Cyclin_PHO80-like"/>
</dbReference>
<dbReference type="GO" id="GO:0000307">
    <property type="term" value="C:cyclin-dependent protein kinase holoenzyme complex"/>
    <property type="evidence" value="ECO:0007669"/>
    <property type="project" value="TreeGrafter"/>
</dbReference>
<dbReference type="Proteomes" id="UP000837801">
    <property type="component" value="Unassembled WGS sequence"/>
</dbReference>
<dbReference type="GO" id="GO:0005634">
    <property type="term" value="C:nucleus"/>
    <property type="evidence" value="ECO:0007669"/>
    <property type="project" value="TreeGrafter"/>
</dbReference>
<protein>
    <recommendedName>
        <fullName evidence="2">Cyclin N-terminal domain-containing protein</fullName>
    </recommendedName>
</protein>
<dbReference type="AlphaFoldDB" id="A0A9P0QNM1"/>
<dbReference type="InterPro" id="IPR006671">
    <property type="entry name" value="Cyclin_N"/>
</dbReference>
<dbReference type="GO" id="GO:0016538">
    <property type="term" value="F:cyclin-dependent protein serine/threonine kinase regulator activity"/>
    <property type="evidence" value="ECO:0007669"/>
    <property type="project" value="TreeGrafter"/>
</dbReference>
<sequence>MYSQQHYHQLQQNYYLGTAGHRATSSYSYLPSLNNNGNFSIRDAAAQPGVNYANAASAAAAVVPQPAVAPAAAGDEPEFNGGITSVLEYNINNMSTFLSWCTFGILKQNRNPSKEFDNLVVSVLFATRLPKSTIIIALEYMNQRFSNKAVASTLSESEISTILIVSLILANKFNDDNTFTNRSWCGAAGLTIEVVNYEEKEWLNEVKWQLNVVNFEDNIRTLEECWNTWLVKYTGKSSQPSANASSPNLHESGVSSYNSIPSSPISPSYLSSSPVDSSPIKYQHPQDSIWAHSSSIWSYTPTYQYMPQPTVYQPQAQAQQQQQQMPVATQHQIPPIYHQVQQPYVDPSIHFNTGYHNAGFVGYNNPYYGYNMASC</sequence>
<reference evidence="3" key="1">
    <citation type="submission" date="2022-03" db="EMBL/GenBank/DDBJ databases">
        <authorList>
            <person name="Legras J.-L."/>
            <person name="Devillers H."/>
            <person name="Grondin C."/>
        </authorList>
    </citation>
    <scope>NUCLEOTIDE SEQUENCE</scope>
    <source>
        <strain evidence="3">CLIB 1423</strain>
    </source>
</reference>
<dbReference type="Pfam" id="PF00134">
    <property type="entry name" value="Cyclin_N"/>
    <property type="match status" value="1"/>
</dbReference>
<dbReference type="GO" id="GO:0019901">
    <property type="term" value="F:protein kinase binding"/>
    <property type="evidence" value="ECO:0007669"/>
    <property type="project" value="InterPro"/>
</dbReference>
<dbReference type="Gene3D" id="1.10.472.10">
    <property type="entry name" value="Cyclin-like"/>
    <property type="match status" value="1"/>
</dbReference>
<evidence type="ECO:0000313" key="4">
    <source>
        <dbReference type="Proteomes" id="UP000837801"/>
    </source>
</evidence>
<gene>
    <name evidence="3" type="ORF">CLIB1423_04S05666</name>
</gene>
<evidence type="ECO:0000256" key="1">
    <source>
        <dbReference type="SAM" id="MobiDB-lite"/>
    </source>
</evidence>
<proteinExistence type="predicted"/>
<dbReference type="EMBL" id="CAKXYY010000004">
    <property type="protein sequence ID" value="CAH2351774.1"/>
    <property type="molecule type" value="Genomic_DNA"/>
</dbReference>
<organism evidence="3 4">
    <name type="scientific">[Candida] railenensis</name>
    <dbReference type="NCBI Taxonomy" id="45579"/>
    <lineage>
        <taxon>Eukaryota</taxon>
        <taxon>Fungi</taxon>
        <taxon>Dikarya</taxon>
        <taxon>Ascomycota</taxon>
        <taxon>Saccharomycotina</taxon>
        <taxon>Pichiomycetes</taxon>
        <taxon>Debaryomycetaceae</taxon>
        <taxon>Kurtzmaniella</taxon>
    </lineage>
</organism>
<name>A0A9P0QNM1_9ASCO</name>
<evidence type="ECO:0000313" key="3">
    <source>
        <dbReference type="EMBL" id="CAH2351774.1"/>
    </source>
</evidence>
<dbReference type="CDD" id="cd20557">
    <property type="entry name" value="CYCLIN_ScPCL1-like"/>
    <property type="match status" value="1"/>
</dbReference>
<accession>A0A9P0QNM1</accession>
<comment type="caution">
    <text evidence="3">The sequence shown here is derived from an EMBL/GenBank/DDBJ whole genome shotgun (WGS) entry which is preliminary data.</text>
</comment>
<keyword evidence="4" id="KW-1185">Reference proteome</keyword>